<proteinExistence type="predicted"/>
<dbReference type="InterPro" id="IPR036388">
    <property type="entry name" value="WH-like_DNA-bd_sf"/>
</dbReference>
<dbReference type="RefSeq" id="WP_182578304.1">
    <property type="nucleotide sequence ID" value="NZ_JACIVE010000045.1"/>
</dbReference>
<accession>A0A7W3UGU0</accession>
<dbReference type="AlphaFoldDB" id="A0A7W3UGU0"/>
<keyword evidence="4" id="KW-1185">Reference proteome</keyword>
<dbReference type="EMBL" id="JAJPDE010000055">
    <property type="protein sequence ID" value="MCD7130321.1"/>
    <property type="molecule type" value="Genomic_DNA"/>
</dbReference>
<dbReference type="Proteomes" id="UP001199710">
    <property type="component" value="Unassembled WGS sequence"/>
</dbReference>
<dbReference type="Gene3D" id="1.10.10.10">
    <property type="entry name" value="Winged helix-like DNA-binding domain superfamily/Winged helix DNA-binding domain"/>
    <property type="match status" value="1"/>
</dbReference>
<gene>
    <name evidence="1" type="ORF">H5R92_04175</name>
    <name evidence="2" type="ORF">LTY36_03830</name>
</gene>
<name>A0A7W3UGU0_9LACO</name>
<sequence>MMNQETSQGITYTLNFLHENDCPKVLFWLGIKPLNLRDLQELLSGIPNNRLITIIRDLQEKYIISPIQESERFVLTAGGEELARLVTSLGVWGRQQMDINNWEDSDQVVLPDSSMEQKELLKYCHVIDHYL</sequence>
<evidence type="ECO:0000313" key="4">
    <source>
        <dbReference type="Proteomes" id="UP001199710"/>
    </source>
</evidence>
<protein>
    <recommendedName>
        <fullName evidence="5">HTH hxlR-type domain-containing protein</fullName>
    </recommendedName>
</protein>
<organism evidence="1 3">
    <name type="scientific">Limosilactobacillus agrestis</name>
    <dbReference type="NCBI Taxonomy" id="2759748"/>
    <lineage>
        <taxon>Bacteria</taxon>
        <taxon>Bacillati</taxon>
        <taxon>Bacillota</taxon>
        <taxon>Bacilli</taxon>
        <taxon>Lactobacillales</taxon>
        <taxon>Lactobacillaceae</taxon>
        <taxon>Limosilactobacillus</taxon>
    </lineage>
</organism>
<dbReference type="SUPFAM" id="SSF46785">
    <property type="entry name" value="Winged helix' DNA-binding domain"/>
    <property type="match status" value="1"/>
</dbReference>
<evidence type="ECO:0000313" key="2">
    <source>
        <dbReference type="EMBL" id="MCD7130321.1"/>
    </source>
</evidence>
<evidence type="ECO:0000313" key="3">
    <source>
        <dbReference type="Proteomes" id="UP000534578"/>
    </source>
</evidence>
<reference evidence="1 3" key="1">
    <citation type="submission" date="2020-07" db="EMBL/GenBank/DDBJ databases">
        <title>Description of Limosilactobacillus balticus sp. nov., Limosilactobacillus agrestis sp. nov., Limosilactobacillus albertensis sp. nov., Limosilactobacillus rudii sp. nov., Limosilactobacillus fastidiosus sp. nov., five novel Limosilactobacillus species isolated from the vertebrate gastrointestinal tract, and proposal of 6 subspecies of Limosilactobacillus reuteri adapted to the gastrointestinal tract of specific vertebrate hosts.</title>
        <authorList>
            <person name="Li F."/>
            <person name="Cheng C."/>
            <person name="Zheng J."/>
            <person name="Quevedo R.M."/>
            <person name="Li J."/>
            <person name="Roos S."/>
            <person name="Gaenzle M.G."/>
            <person name="Walter J."/>
        </authorList>
    </citation>
    <scope>NUCLEOTIDE SEQUENCE [LARGE SCALE GENOMIC DNA]</scope>
    <source>
        <strain evidence="1 3">BG-MG3-A</strain>
    </source>
</reference>
<reference evidence="2 4" key="2">
    <citation type="submission" date="2021-12" db="EMBL/GenBank/DDBJ databases">
        <title>A phylogenomic analysis of Limosilactobacillus reuteri reveals ancient and stable evolutionary relationships with rodents and birds and zoonotic transmission to humans.</title>
        <authorList>
            <person name="Li F."/>
            <person name="Li X."/>
            <person name="Cheng C."/>
            <person name="Tollenaar S."/>
            <person name="Zhang J.S."/>
            <person name="Simpson D."/>
            <person name="Tasseva G."/>
            <person name="Perez-Munoz M.E."/>
            <person name="Frese S."/>
            <person name="Gaenzle M.G."/>
            <person name="Walter J."/>
            <person name="Zheng J."/>
        </authorList>
    </citation>
    <scope>NUCLEOTIDE SEQUENCE [LARGE SCALE GENOMIC DNA]</scope>
    <source>
        <strain evidence="2 4">BG-MG3-B</strain>
    </source>
</reference>
<evidence type="ECO:0008006" key="5">
    <source>
        <dbReference type="Google" id="ProtNLM"/>
    </source>
</evidence>
<evidence type="ECO:0000313" key="1">
    <source>
        <dbReference type="EMBL" id="MBB1095383.1"/>
    </source>
</evidence>
<dbReference type="InterPro" id="IPR036390">
    <property type="entry name" value="WH_DNA-bd_sf"/>
</dbReference>
<dbReference type="EMBL" id="JACIVE010000045">
    <property type="protein sequence ID" value="MBB1095383.1"/>
    <property type="molecule type" value="Genomic_DNA"/>
</dbReference>
<dbReference type="Proteomes" id="UP000534578">
    <property type="component" value="Unassembled WGS sequence"/>
</dbReference>
<comment type="caution">
    <text evidence="1">The sequence shown here is derived from an EMBL/GenBank/DDBJ whole genome shotgun (WGS) entry which is preliminary data.</text>
</comment>